<dbReference type="RefSeq" id="WP_064859700.1">
    <property type="nucleotide sequence ID" value="NZ_LZSF01000184.1"/>
</dbReference>
<dbReference type="Pfam" id="PF14337">
    <property type="entry name" value="Abi_alpha"/>
    <property type="match status" value="1"/>
</dbReference>
<feature type="region of interest" description="Disordered" evidence="1">
    <location>
        <begin position="1"/>
        <end position="20"/>
    </location>
</feature>
<dbReference type="Proteomes" id="UP000093962">
    <property type="component" value="Unassembled WGS sequence"/>
</dbReference>
<name>A0A1A0MK74_MYCMU</name>
<evidence type="ECO:0000313" key="2">
    <source>
        <dbReference type="EMBL" id="OBA85178.1"/>
    </source>
</evidence>
<evidence type="ECO:0000256" key="1">
    <source>
        <dbReference type="SAM" id="MobiDB-lite"/>
    </source>
</evidence>
<comment type="caution">
    <text evidence="2">The sequence shown here is derived from an EMBL/GenBank/DDBJ whole genome shotgun (WGS) entry which is preliminary data.</text>
</comment>
<dbReference type="AlphaFoldDB" id="A0A1A0MK74"/>
<sequence>MSQETDNPEPEVTDDLPVNREGLERHGIKLSTPIGEIAIAISTPRGGLAIPKRFDPLGLANRALGVAKFGFKLAAWGGEQIAIATKTTVEAIEMAPERTPAPAPQKQPAKESLHGKLGGLLDRALDQSTADGKTELYHRLLDQLVADEARIIGALSDNESSPLVNIYPRNRSVATLENACLIGRTANVALPLMVPQYVSHLLALGLVETVPEDPDLKADYEILSAESMVLKAIKDASRGPFPARVEKLALRLSELGRGLWEAAMQDGS</sequence>
<dbReference type="EMBL" id="LZSF01000184">
    <property type="protein sequence ID" value="OBA85178.1"/>
    <property type="molecule type" value="Genomic_DNA"/>
</dbReference>
<dbReference type="Gene3D" id="3.30.110.190">
    <property type="match status" value="1"/>
</dbReference>
<reference evidence="2 3" key="1">
    <citation type="submission" date="2016-06" db="EMBL/GenBank/DDBJ databases">
        <authorList>
            <person name="Kjaerup R.B."/>
            <person name="Dalgaard T.S."/>
            <person name="Juul-Madsen H.R."/>
        </authorList>
    </citation>
    <scope>NUCLEOTIDE SEQUENCE [LARGE SCALE GENOMIC DNA]</scope>
    <source>
        <strain evidence="2 3">1199456.5</strain>
    </source>
</reference>
<evidence type="ECO:0008006" key="4">
    <source>
        <dbReference type="Google" id="ProtNLM"/>
    </source>
</evidence>
<evidence type="ECO:0000313" key="3">
    <source>
        <dbReference type="Proteomes" id="UP000093962"/>
    </source>
</evidence>
<accession>A0A1A0MK74</accession>
<feature type="compositionally biased region" description="Acidic residues" evidence="1">
    <location>
        <begin position="1"/>
        <end position="14"/>
    </location>
</feature>
<proteinExistence type="predicted"/>
<protein>
    <recommendedName>
        <fullName evidence="4">DUF4393 domain-containing protein</fullName>
    </recommendedName>
</protein>
<gene>
    <name evidence="2" type="ORF">A5642_24735</name>
</gene>
<dbReference type="OrthoDB" id="3783346at2"/>
<dbReference type="InterPro" id="IPR025506">
    <property type="entry name" value="Abi_alpha"/>
</dbReference>
<organism evidence="2 3">
    <name type="scientific">Mycolicibacterium mucogenicum</name>
    <name type="common">Mycobacterium mucogenicum</name>
    <dbReference type="NCBI Taxonomy" id="56689"/>
    <lineage>
        <taxon>Bacteria</taxon>
        <taxon>Bacillati</taxon>
        <taxon>Actinomycetota</taxon>
        <taxon>Actinomycetes</taxon>
        <taxon>Mycobacteriales</taxon>
        <taxon>Mycobacteriaceae</taxon>
        <taxon>Mycolicibacterium</taxon>
    </lineage>
</organism>